<comment type="caution">
    <text evidence="2">The sequence shown here is derived from an EMBL/GenBank/DDBJ whole genome shotgun (WGS) entry which is preliminary data.</text>
</comment>
<feature type="compositionally biased region" description="Basic and acidic residues" evidence="1">
    <location>
        <begin position="18"/>
        <end position="35"/>
    </location>
</feature>
<name>A0AAW2SH30_9LAMI</name>
<evidence type="ECO:0000256" key="1">
    <source>
        <dbReference type="SAM" id="MobiDB-lite"/>
    </source>
</evidence>
<dbReference type="EMBL" id="JACGWN010000021">
    <property type="protein sequence ID" value="KAL0391410.1"/>
    <property type="molecule type" value="Genomic_DNA"/>
</dbReference>
<organism evidence="2">
    <name type="scientific">Sesamum latifolium</name>
    <dbReference type="NCBI Taxonomy" id="2727402"/>
    <lineage>
        <taxon>Eukaryota</taxon>
        <taxon>Viridiplantae</taxon>
        <taxon>Streptophyta</taxon>
        <taxon>Embryophyta</taxon>
        <taxon>Tracheophyta</taxon>
        <taxon>Spermatophyta</taxon>
        <taxon>Magnoliopsida</taxon>
        <taxon>eudicotyledons</taxon>
        <taxon>Gunneridae</taxon>
        <taxon>Pentapetalae</taxon>
        <taxon>asterids</taxon>
        <taxon>lamiids</taxon>
        <taxon>Lamiales</taxon>
        <taxon>Pedaliaceae</taxon>
        <taxon>Sesamum</taxon>
    </lineage>
</organism>
<reference evidence="2" key="2">
    <citation type="journal article" date="2024" name="Plant">
        <title>Genomic evolution and insights into agronomic trait innovations of Sesamum species.</title>
        <authorList>
            <person name="Miao H."/>
            <person name="Wang L."/>
            <person name="Qu L."/>
            <person name="Liu H."/>
            <person name="Sun Y."/>
            <person name="Le M."/>
            <person name="Wang Q."/>
            <person name="Wei S."/>
            <person name="Zheng Y."/>
            <person name="Lin W."/>
            <person name="Duan Y."/>
            <person name="Cao H."/>
            <person name="Xiong S."/>
            <person name="Wang X."/>
            <person name="Wei L."/>
            <person name="Li C."/>
            <person name="Ma Q."/>
            <person name="Ju M."/>
            <person name="Zhao R."/>
            <person name="Li G."/>
            <person name="Mu C."/>
            <person name="Tian Q."/>
            <person name="Mei H."/>
            <person name="Zhang T."/>
            <person name="Gao T."/>
            <person name="Zhang H."/>
        </authorList>
    </citation>
    <scope>NUCLEOTIDE SEQUENCE</scope>
    <source>
        <strain evidence="2">KEN1</strain>
    </source>
</reference>
<dbReference type="AlphaFoldDB" id="A0AAW2SH30"/>
<reference evidence="2" key="1">
    <citation type="submission" date="2020-06" db="EMBL/GenBank/DDBJ databases">
        <authorList>
            <person name="Li T."/>
            <person name="Hu X."/>
            <person name="Zhang T."/>
            <person name="Song X."/>
            <person name="Zhang H."/>
            <person name="Dai N."/>
            <person name="Sheng W."/>
            <person name="Hou X."/>
            <person name="Wei L."/>
        </authorList>
    </citation>
    <scope>NUCLEOTIDE SEQUENCE</scope>
    <source>
        <strain evidence="2">KEN1</strain>
        <tissue evidence="2">Leaf</tissue>
    </source>
</reference>
<evidence type="ECO:0000313" key="2">
    <source>
        <dbReference type="EMBL" id="KAL0391410.1"/>
    </source>
</evidence>
<protein>
    <submittedName>
        <fullName evidence="2">Uncharacterized protein</fullName>
    </submittedName>
</protein>
<gene>
    <name evidence="2" type="ORF">Slati_4567700</name>
</gene>
<proteinExistence type="predicted"/>
<sequence>MKPSGLMLKDGESSTGESTHDRKGAAFHTLKEEPFRPSGHSFVELRRRKGRRKSKVWSGELLDTKAVRALLEPELLLARDYHKKEFRKEK</sequence>
<feature type="region of interest" description="Disordered" evidence="1">
    <location>
        <begin position="1"/>
        <end position="41"/>
    </location>
</feature>
<accession>A0AAW2SH30</accession>